<gene>
    <name evidence="2" type="ORF">Cva_01192</name>
</gene>
<sequence length="106" mass="11487">MIGLSASTISEADLLRSERDFKGNITLPPQSPINVTTALASRVEEIIFSMLITFSSRLLISLPGKAGTYTPTSPRSSLGAISLGKVLNKRRDNPNEEKATHNKSFL</sequence>
<evidence type="ECO:0000256" key="1">
    <source>
        <dbReference type="SAM" id="MobiDB-lite"/>
    </source>
</evidence>
<dbReference type="EMBL" id="BBVC01000066">
    <property type="protein sequence ID" value="GAO98530.1"/>
    <property type="molecule type" value="Genomic_DNA"/>
</dbReference>
<reference evidence="2 3" key="1">
    <citation type="submission" date="2015-03" db="EMBL/GenBank/DDBJ databases">
        <title>Caedibacter varicaedens, whole genome shotgun sequence.</title>
        <authorList>
            <person name="Suzuki H."/>
            <person name="Dapper A.L."/>
            <person name="Gibson A.K."/>
            <person name="Jackson C."/>
            <person name="Lee H."/>
            <person name="Pejaver V.R."/>
            <person name="Doak T."/>
            <person name="Lynch M."/>
        </authorList>
    </citation>
    <scope>NUCLEOTIDE SEQUENCE [LARGE SCALE GENOMIC DNA]</scope>
</reference>
<evidence type="ECO:0000313" key="3">
    <source>
        <dbReference type="Proteomes" id="UP000036771"/>
    </source>
</evidence>
<name>A0A0K8MDB8_9PROT</name>
<comment type="caution">
    <text evidence="2">The sequence shown here is derived from an EMBL/GenBank/DDBJ whole genome shotgun (WGS) entry which is preliminary data.</text>
</comment>
<keyword evidence="3" id="KW-1185">Reference proteome</keyword>
<evidence type="ECO:0000313" key="2">
    <source>
        <dbReference type="EMBL" id="GAO98530.1"/>
    </source>
</evidence>
<accession>A0A0K8MDB8</accession>
<protein>
    <submittedName>
        <fullName evidence="2">Uncharacterized protein</fullName>
    </submittedName>
</protein>
<proteinExistence type="predicted"/>
<dbReference type="Proteomes" id="UP000036771">
    <property type="component" value="Unassembled WGS sequence"/>
</dbReference>
<feature type="region of interest" description="Disordered" evidence="1">
    <location>
        <begin position="84"/>
        <end position="106"/>
    </location>
</feature>
<organism evidence="2 3">
    <name type="scientific">Caedimonas varicaedens</name>
    <dbReference type="NCBI Taxonomy" id="1629334"/>
    <lineage>
        <taxon>Bacteria</taxon>
        <taxon>Pseudomonadati</taxon>
        <taxon>Pseudomonadota</taxon>
        <taxon>Alphaproteobacteria</taxon>
        <taxon>Holosporales</taxon>
        <taxon>Caedimonadaceae</taxon>
        <taxon>Caedimonas</taxon>
    </lineage>
</organism>
<feature type="compositionally biased region" description="Basic and acidic residues" evidence="1">
    <location>
        <begin position="89"/>
        <end position="100"/>
    </location>
</feature>
<dbReference type="AlphaFoldDB" id="A0A0K8MDB8"/>